<dbReference type="RefSeq" id="WP_066160456.1">
    <property type="nucleotide sequence ID" value="NZ_CP020814.1"/>
</dbReference>
<proteinExistence type="predicted"/>
<dbReference type="AlphaFoldDB" id="A0A1X9MFD2"/>
<gene>
    <name evidence="1" type="ORF">BkAM31D_21230</name>
</gene>
<keyword evidence="2" id="KW-1185">Reference proteome</keyword>
<reference evidence="1 2" key="1">
    <citation type="submission" date="2017-04" db="EMBL/GenBank/DDBJ databases">
        <title>Bacillus krulwichiae AM31D Genome sequencing and assembly.</title>
        <authorList>
            <person name="Krulwich T.A."/>
            <person name="Anastor L."/>
            <person name="Ehrlich R."/>
            <person name="Ehrlich G.D."/>
            <person name="Janto B."/>
        </authorList>
    </citation>
    <scope>NUCLEOTIDE SEQUENCE [LARGE SCALE GENOMIC DNA]</scope>
    <source>
        <strain evidence="1 2">AM31D</strain>
    </source>
</reference>
<protein>
    <submittedName>
        <fullName evidence="1">Uncharacterized protein</fullName>
    </submittedName>
</protein>
<organism evidence="1 2">
    <name type="scientific">Halalkalibacter krulwichiae</name>
    <dbReference type="NCBI Taxonomy" id="199441"/>
    <lineage>
        <taxon>Bacteria</taxon>
        <taxon>Bacillati</taxon>
        <taxon>Bacillota</taxon>
        <taxon>Bacilli</taxon>
        <taxon>Bacillales</taxon>
        <taxon>Bacillaceae</taxon>
        <taxon>Halalkalibacter</taxon>
    </lineage>
</organism>
<evidence type="ECO:0000313" key="1">
    <source>
        <dbReference type="EMBL" id="ARK32165.1"/>
    </source>
</evidence>
<dbReference type="STRING" id="199441.BkAM31D_21230"/>
<dbReference type="KEGG" id="bkw:BkAM31D_21230"/>
<sequence>MKIKMLKGKAKGEIFEARPLRKSVLDPRPSFQILEGCFMGEIVPYEYCIEIEEKESLSDDKWHKITTEVDAKLALWIDEKYVGSPVADRKGFSKGLVDFIKEELSKR</sequence>
<accession>A0A1X9MFD2</accession>
<evidence type="ECO:0000313" key="2">
    <source>
        <dbReference type="Proteomes" id="UP000193006"/>
    </source>
</evidence>
<name>A0A1X9MFD2_9BACI</name>
<dbReference type="EMBL" id="CP020814">
    <property type="protein sequence ID" value="ARK32165.1"/>
    <property type="molecule type" value="Genomic_DNA"/>
</dbReference>
<dbReference type="Proteomes" id="UP000193006">
    <property type="component" value="Chromosome"/>
</dbReference>